<dbReference type="Gene3D" id="2.60.40.10">
    <property type="entry name" value="Immunoglobulins"/>
    <property type="match status" value="6"/>
</dbReference>
<dbReference type="PANTHER" id="PTHR23053">
    <property type="entry name" value="DLEC1 DELETED IN LUNG AND ESOPHAGEAL CANCER 1"/>
    <property type="match status" value="1"/>
</dbReference>
<dbReference type="RefSeq" id="XP_060537492.1">
    <property type="nucleotide sequence ID" value="XM_060681509.1"/>
</dbReference>
<proteinExistence type="predicted"/>
<accession>A0ABM3YN16</accession>
<reference evidence="8" key="1">
    <citation type="submission" date="2025-08" db="UniProtKB">
        <authorList>
            <consortium name="RefSeq"/>
        </authorList>
    </citation>
    <scope>IDENTIFICATION</scope>
    <source>
        <tissue evidence="8">Blood</tissue>
    </source>
</reference>
<evidence type="ECO:0000259" key="6">
    <source>
        <dbReference type="Pfam" id="PF22544"/>
    </source>
</evidence>
<dbReference type="InterPro" id="IPR013783">
    <property type="entry name" value="Ig-like_fold"/>
</dbReference>
<dbReference type="InterPro" id="IPR053879">
    <property type="entry name" value="HYDIN_VesB_CFA65-like_Ig"/>
</dbReference>
<protein>
    <submittedName>
        <fullName evidence="8">Hydrocephalus-inducing protein homolog isoform X5</fullName>
    </submittedName>
</protein>
<dbReference type="InterPro" id="IPR033305">
    <property type="entry name" value="Hydin-like"/>
</dbReference>
<dbReference type="GeneID" id="117670480"/>
<sequence>MLTERTRKSLLPLKLPEGFQSKVVAPRNAKLVTEEKKDTPLTPSAFLKEISLTTEQRLASTHEVHLPRIIQLLDMSETSHQKFSSVDLDRTLFQPFPSEVVFQNYASCELYEVPLILRNNDKIPRLVKIVCESSPYFRVISPNDVCNKVAPGMPSTFRILFTPEENKDYFHELTCITEREKFIVPIRAIGARGILDFPDQLNFSTSPVKYNTQKTLLVRNIGNRDAYYQITTQRPFSVKPSIGTLGINETTQFTIDFYPEKSGNHCKDLVIHYDTGEDIHVSLYGAATDVNVRLDKNSLTIEKTYITLANQRSVVIHNRSDIIAHFQWKAFATHEKEEEKKQTMCRTLQAEQNSVLDQLLVECNMNPALREHLSTVTRTFENRRATVHEDAMLFNNKVFSIEPLEGDVWPNSTTEISVMFRPQEAGMYLQTVYCDITGRETRLPLRIKGEAIGPKLLFNFDQLDVGKIFVGSSHSYEAILSNQGAIDALFHLMWPSTVLGACFAFQPREGIIEPGCHQAIHISFSSTVLGPFSEEFKFHVNGSPQPVTLVIRGCVIGPTFHFSVPSLDFGNVSFGFPQTLSCCLSNTSLVPMTFSLHVPGDGNGEPSIRSQDQASDISRPTWRKAWFASAKPKEFTISPSYGTIRPQGFLDIEVTICSNTVKTYETALVVDVKGSGEDVLALPISARCLTPPLHVASPTVNFGRCFLKFQYQQVVKLVNEADLPGCYGVLPQEYKNSPTILYSSPAPCGIIPPHATVEIPLALEVEEKGHQETVACIAIFGNEDFPLKIQLVTFGEGPVVYVHPSKIDFGCIHVLKNVSRALCLSNQSVIPAPFKVQMARTPSQWRIDPSEGVVPPEAEISLTLIVNLDDTVLFQDKINLAIENSNSYIIPVLATGIGTTIVTDKPFAPAINLGPHFSLDPCCYRFKITNCGRRTHQLYWMTEGFAPFRQHNTLPAISTNTKSQAIPSKTESQGPVFKLQPLRMELTPGKSMDMVLEGSSEVPKLVKERLLCHAIIGKQSGKECIMKIDVTCEFIAPVLQISSKAVTFRVEKNPSDILTAQYKPLSLKNVSSLPLRVVLSLQEPFALCDANHKMIPAPEQPLKMDIGGIHHLSVRFNPFYRDDLCSRVSEEVLVLRYLEHPHVDYVDLRGEVHFPNLHFQTMDLNFGCILNDTEVIRDISMSNCSPLLIKYRWSFLTDDRESFIRFSTENIRPLHAQKRTEEQEILKPAQSPLKCKIHKDSIRKTAGEENTSYASGEEIFVKEPVDDVQIMPEIQLFLQTSEVDQEASEKNQAGTKEVLWCAESEEPHLTGVEEGFHLRPLQDTFQRPSAKYIAASFLRVEALQKTIV</sequence>
<dbReference type="PANTHER" id="PTHR23053:SF0">
    <property type="entry name" value="HYDROCEPHALUS-INDUCING PROTEIN HOMOLOG"/>
    <property type="match status" value="1"/>
</dbReference>
<keyword evidence="4" id="KW-0969">Cilium</keyword>
<evidence type="ECO:0000313" key="7">
    <source>
        <dbReference type="Proteomes" id="UP001652622"/>
    </source>
</evidence>
<evidence type="ECO:0000256" key="1">
    <source>
        <dbReference type="ARBA" id="ARBA00004138"/>
    </source>
</evidence>
<evidence type="ECO:0000256" key="5">
    <source>
        <dbReference type="ARBA" id="ARBA00023273"/>
    </source>
</evidence>
<gene>
    <name evidence="8" type="primary">HYDIN</name>
</gene>
<dbReference type="Pfam" id="PF14874">
    <property type="entry name" value="PapD-like"/>
    <property type="match status" value="1"/>
</dbReference>
<feature type="domain" description="HYDIN/VesB/CFA65-like Ig-like" evidence="6">
    <location>
        <begin position="454"/>
        <end position="554"/>
    </location>
</feature>
<evidence type="ECO:0000313" key="8">
    <source>
        <dbReference type="RefSeq" id="XP_060537492.1"/>
    </source>
</evidence>
<feature type="domain" description="HYDIN/VesB/CFA65-like Ig-like" evidence="6">
    <location>
        <begin position="194"/>
        <end position="286"/>
    </location>
</feature>
<evidence type="ECO:0000256" key="3">
    <source>
        <dbReference type="ARBA" id="ARBA00022490"/>
    </source>
</evidence>
<keyword evidence="7" id="KW-1185">Reference proteome</keyword>
<name>A0ABM3YN16_PANGU</name>
<comment type="subcellular location">
    <subcellularLocation>
        <location evidence="1">Cell projection</location>
        <location evidence="1">Cilium</location>
    </subcellularLocation>
    <subcellularLocation>
        <location evidence="2">Cytoplasm</location>
    </subcellularLocation>
</comment>
<evidence type="ECO:0000256" key="2">
    <source>
        <dbReference type="ARBA" id="ARBA00004496"/>
    </source>
</evidence>
<dbReference type="Pfam" id="PF22544">
    <property type="entry name" value="HYDIN_VesB_CFA65-like_Ig"/>
    <property type="match status" value="2"/>
</dbReference>
<organism evidence="7 8">
    <name type="scientific">Pantherophis guttatus</name>
    <name type="common">Corn snake</name>
    <name type="synonym">Elaphe guttata</name>
    <dbReference type="NCBI Taxonomy" id="94885"/>
    <lineage>
        <taxon>Eukaryota</taxon>
        <taxon>Metazoa</taxon>
        <taxon>Chordata</taxon>
        <taxon>Craniata</taxon>
        <taxon>Vertebrata</taxon>
        <taxon>Euteleostomi</taxon>
        <taxon>Lepidosauria</taxon>
        <taxon>Squamata</taxon>
        <taxon>Bifurcata</taxon>
        <taxon>Unidentata</taxon>
        <taxon>Episquamata</taxon>
        <taxon>Toxicofera</taxon>
        <taxon>Serpentes</taxon>
        <taxon>Colubroidea</taxon>
        <taxon>Colubridae</taxon>
        <taxon>Colubrinae</taxon>
        <taxon>Pantherophis</taxon>
    </lineage>
</organism>
<evidence type="ECO:0000256" key="4">
    <source>
        <dbReference type="ARBA" id="ARBA00023069"/>
    </source>
</evidence>
<dbReference type="Proteomes" id="UP001652622">
    <property type="component" value="Unplaced"/>
</dbReference>
<keyword evidence="3" id="KW-0963">Cytoplasm</keyword>
<keyword evidence="5" id="KW-0966">Cell projection</keyword>